<dbReference type="HOGENOM" id="CLU_1201396_0_0_1"/>
<dbReference type="PANTHER" id="PTHR31790:SF602">
    <property type="entry name" value="F-BOX ASSOCIATED UBIQUITINATION EFFECTOR FAMILY PROTEIN"/>
    <property type="match status" value="1"/>
</dbReference>
<evidence type="ECO:0000313" key="2">
    <source>
        <dbReference type="EnsemblPlants" id="KEH22760"/>
    </source>
</evidence>
<dbReference type="Proteomes" id="UP000002051">
    <property type="component" value="Unassembled WGS sequence"/>
</dbReference>
<dbReference type="AlphaFoldDB" id="A0A072UAA1"/>
<reference evidence="2" key="3">
    <citation type="submission" date="2015-04" db="UniProtKB">
        <authorList>
            <consortium name="EnsemblPlants"/>
        </authorList>
    </citation>
    <scope>IDENTIFICATION</scope>
    <source>
        <strain evidence="2">cv. Jemalong A17</strain>
    </source>
</reference>
<gene>
    <name evidence="1" type="ordered locus">MTR_7g056727</name>
</gene>
<sequence length="231" mass="26794">MKHLKLSSQNPQFTLIRSLFSFTSVVPISVHHLLENPSNLIILTNDPYYWLKYNRSIFGSCNGLLCLLGDSSRKANNNQNYRIIWFRFWNASIRTISEKLGSFDDFSNLLPSSFHFAFGYDNSNDTYKVVALRDSDGEAKVKRITLTHSKFVVLNPKKACYHDWKHRDRTWYSFLEFWFANRSTAFFGSCTPPLPKLSLVLTAVVKLYYFLCRGSQEGSMCARVARYSEEC</sequence>
<reference evidence="1 3" key="1">
    <citation type="journal article" date="2011" name="Nature">
        <title>The Medicago genome provides insight into the evolution of rhizobial symbioses.</title>
        <authorList>
            <person name="Young N.D."/>
            <person name="Debelle F."/>
            <person name="Oldroyd G.E."/>
            <person name="Geurts R."/>
            <person name="Cannon S.B."/>
            <person name="Udvardi M.K."/>
            <person name="Benedito V.A."/>
            <person name="Mayer K.F."/>
            <person name="Gouzy J."/>
            <person name="Schoof H."/>
            <person name="Van de Peer Y."/>
            <person name="Proost S."/>
            <person name="Cook D.R."/>
            <person name="Meyers B.C."/>
            <person name="Spannagl M."/>
            <person name="Cheung F."/>
            <person name="De Mita S."/>
            <person name="Krishnakumar V."/>
            <person name="Gundlach H."/>
            <person name="Zhou S."/>
            <person name="Mudge J."/>
            <person name="Bharti A.K."/>
            <person name="Murray J.D."/>
            <person name="Naoumkina M.A."/>
            <person name="Rosen B."/>
            <person name="Silverstein K.A."/>
            <person name="Tang H."/>
            <person name="Rombauts S."/>
            <person name="Zhao P.X."/>
            <person name="Zhou P."/>
            <person name="Barbe V."/>
            <person name="Bardou P."/>
            <person name="Bechner M."/>
            <person name="Bellec A."/>
            <person name="Berger A."/>
            <person name="Berges H."/>
            <person name="Bidwell S."/>
            <person name="Bisseling T."/>
            <person name="Choisne N."/>
            <person name="Couloux A."/>
            <person name="Denny R."/>
            <person name="Deshpande S."/>
            <person name="Dai X."/>
            <person name="Doyle J.J."/>
            <person name="Dudez A.M."/>
            <person name="Farmer A.D."/>
            <person name="Fouteau S."/>
            <person name="Franken C."/>
            <person name="Gibelin C."/>
            <person name="Gish J."/>
            <person name="Goldstein S."/>
            <person name="Gonzalez A.J."/>
            <person name="Green P.J."/>
            <person name="Hallab A."/>
            <person name="Hartog M."/>
            <person name="Hua A."/>
            <person name="Humphray S.J."/>
            <person name="Jeong D.H."/>
            <person name="Jing Y."/>
            <person name="Jocker A."/>
            <person name="Kenton S.M."/>
            <person name="Kim D.J."/>
            <person name="Klee K."/>
            <person name="Lai H."/>
            <person name="Lang C."/>
            <person name="Lin S."/>
            <person name="Macmil S.L."/>
            <person name="Magdelenat G."/>
            <person name="Matthews L."/>
            <person name="McCorrison J."/>
            <person name="Monaghan E.L."/>
            <person name="Mun J.H."/>
            <person name="Najar F.Z."/>
            <person name="Nicholson C."/>
            <person name="Noirot C."/>
            <person name="O'Bleness M."/>
            <person name="Paule C.R."/>
            <person name="Poulain J."/>
            <person name="Prion F."/>
            <person name="Qin B."/>
            <person name="Qu C."/>
            <person name="Retzel E.F."/>
            <person name="Riddle C."/>
            <person name="Sallet E."/>
            <person name="Samain S."/>
            <person name="Samson N."/>
            <person name="Sanders I."/>
            <person name="Saurat O."/>
            <person name="Scarpelli C."/>
            <person name="Schiex T."/>
            <person name="Segurens B."/>
            <person name="Severin A.J."/>
            <person name="Sherrier D.J."/>
            <person name="Shi R."/>
            <person name="Sims S."/>
            <person name="Singer S.R."/>
            <person name="Sinharoy S."/>
            <person name="Sterck L."/>
            <person name="Viollet A."/>
            <person name="Wang B.B."/>
            <person name="Wang K."/>
            <person name="Wang M."/>
            <person name="Wang X."/>
            <person name="Warfsmann J."/>
            <person name="Weissenbach J."/>
            <person name="White D.D."/>
            <person name="White J.D."/>
            <person name="Wiley G.B."/>
            <person name="Wincker P."/>
            <person name="Xing Y."/>
            <person name="Yang L."/>
            <person name="Yao Z."/>
            <person name="Ying F."/>
            <person name="Zhai J."/>
            <person name="Zhou L."/>
            <person name="Zuber A."/>
            <person name="Denarie J."/>
            <person name="Dixon R.A."/>
            <person name="May G.D."/>
            <person name="Schwartz D.C."/>
            <person name="Rogers J."/>
            <person name="Quetier F."/>
            <person name="Town C.D."/>
            <person name="Roe B.A."/>
        </authorList>
    </citation>
    <scope>NUCLEOTIDE SEQUENCE [LARGE SCALE GENOMIC DNA]</scope>
    <source>
        <strain evidence="1">A17</strain>
        <strain evidence="2 3">cv. Jemalong A17</strain>
    </source>
</reference>
<proteinExistence type="predicted"/>
<dbReference type="InterPro" id="IPR052361">
    <property type="entry name" value="F-box_domain"/>
</dbReference>
<dbReference type="EnsemblPlants" id="KEH22760">
    <property type="protein sequence ID" value="KEH22760"/>
    <property type="gene ID" value="MTR_7g056727"/>
</dbReference>
<organism evidence="1 3">
    <name type="scientific">Medicago truncatula</name>
    <name type="common">Barrel medic</name>
    <name type="synonym">Medicago tribuloides</name>
    <dbReference type="NCBI Taxonomy" id="3880"/>
    <lineage>
        <taxon>Eukaryota</taxon>
        <taxon>Viridiplantae</taxon>
        <taxon>Streptophyta</taxon>
        <taxon>Embryophyta</taxon>
        <taxon>Tracheophyta</taxon>
        <taxon>Spermatophyta</taxon>
        <taxon>Magnoliopsida</taxon>
        <taxon>eudicotyledons</taxon>
        <taxon>Gunneridae</taxon>
        <taxon>Pentapetalae</taxon>
        <taxon>rosids</taxon>
        <taxon>fabids</taxon>
        <taxon>Fabales</taxon>
        <taxon>Fabaceae</taxon>
        <taxon>Papilionoideae</taxon>
        <taxon>50 kb inversion clade</taxon>
        <taxon>NPAAA clade</taxon>
        <taxon>Hologalegina</taxon>
        <taxon>IRL clade</taxon>
        <taxon>Trifolieae</taxon>
        <taxon>Medicago</taxon>
    </lineage>
</organism>
<name>A0A072UAA1_MEDTR</name>
<dbReference type="EMBL" id="CM001223">
    <property type="protein sequence ID" value="KEH22760.1"/>
    <property type="molecule type" value="Genomic_DNA"/>
</dbReference>
<dbReference type="PANTHER" id="PTHR31790">
    <property type="entry name" value="OS02G0783600 PROTEIN"/>
    <property type="match status" value="1"/>
</dbReference>
<reference evidence="1 3" key="2">
    <citation type="journal article" date="2014" name="BMC Genomics">
        <title>An improved genome release (version Mt4.0) for the model legume Medicago truncatula.</title>
        <authorList>
            <person name="Tang H."/>
            <person name="Krishnakumar V."/>
            <person name="Bidwell S."/>
            <person name="Rosen B."/>
            <person name="Chan A."/>
            <person name="Zhou S."/>
            <person name="Gentzbittel L."/>
            <person name="Childs K.L."/>
            <person name="Yandell M."/>
            <person name="Gundlach H."/>
            <person name="Mayer K.F."/>
            <person name="Schwartz D.C."/>
            <person name="Town C.D."/>
        </authorList>
    </citation>
    <scope>GENOME REANNOTATION</scope>
    <source>
        <strain evidence="1">A17</strain>
        <strain evidence="2 3">cv. Jemalong A17</strain>
    </source>
</reference>
<evidence type="ECO:0000313" key="3">
    <source>
        <dbReference type="Proteomes" id="UP000002051"/>
    </source>
</evidence>
<accession>A0A072UAA1</accession>
<keyword evidence="3" id="KW-1185">Reference proteome</keyword>
<evidence type="ECO:0000313" key="1">
    <source>
        <dbReference type="EMBL" id="KEH22760.1"/>
    </source>
</evidence>
<protein>
    <submittedName>
        <fullName evidence="1 2">Uncharacterized protein</fullName>
    </submittedName>
</protein>